<comment type="caution">
    <text evidence="1">The sequence shown here is derived from an EMBL/GenBank/DDBJ whole genome shotgun (WGS) entry which is preliminary data.</text>
</comment>
<gene>
    <name evidence="1" type="ORF">UN64_07900</name>
</gene>
<organism evidence="1 2">
    <name type="scientific">Fictibacillus arsenicus</name>
    <dbReference type="NCBI Taxonomy" id="255247"/>
    <lineage>
        <taxon>Bacteria</taxon>
        <taxon>Bacillati</taxon>
        <taxon>Bacillota</taxon>
        <taxon>Bacilli</taxon>
        <taxon>Bacillales</taxon>
        <taxon>Fictibacillaceae</taxon>
        <taxon>Fictibacillus</taxon>
    </lineage>
</organism>
<reference evidence="1 2" key="1">
    <citation type="submission" date="2016-11" db="EMBL/GenBank/DDBJ databases">
        <authorList>
            <person name="Jaros S."/>
            <person name="Januszkiewicz K."/>
            <person name="Wedrychowicz H."/>
        </authorList>
    </citation>
    <scope>NUCLEOTIDE SEQUENCE [LARGE SCALE GENOMIC DNA]</scope>
    <source>
        <strain evidence="1 2">Con a/3</strain>
    </source>
</reference>
<dbReference type="Proteomes" id="UP000188597">
    <property type="component" value="Unassembled WGS sequence"/>
</dbReference>
<name>A0A1V3G6L9_9BACL</name>
<sequence>MLEIKLLNAQSTRTLTLPLAESEQPGAEINHFQELRRLLKNTPPSKGGVHFIQDKLGACVH</sequence>
<protein>
    <submittedName>
        <fullName evidence="1">Uncharacterized protein</fullName>
    </submittedName>
</protein>
<accession>A0A1V3G6L9</accession>
<proteinExistence type="predicted"/>
<evidence type="ECO:0000313" key="2">
    <source>
        <dbReference type="Proteomes" id="UP000188597"/>
    </source>
</evidence>
<evidence type="ECO:0000313" key="1">
    <source>
        <dbReference type="EMBL" id="OOE12035.1"/>
    </source>
</evidence>
<dbReference type="AlphaFoldDB" id="A0A1V3G6L9"/>
<dbReference type="EMBL" id="MQMF01000002">
    <property type="protein sequence ID" value="OOE12035.1"/>
    <property type="molecule type" value="Genomic_DNA"/>
</dbReference>